<evidence type="ECO:0000256" key="1">
    <source>
        <dbReference type="SAM" id="MobiDB-lite"/>
    </source>
</evidence>
<sequence length="244" mass="28429">MSDKLSAYELSRFFFDWSFENPEKIKPEHSAIYFFAIEHCNRLGWKDKFGLPSQMVMEALGIKRHQSYIKYFNDLVEWGFIILVQKSTNQYSSNIVALPFAMPKSDKALDKALIKHTSKQAKSNAHIDKQYNNITKNKEQELTLPFSSESFILKFELLKTQPHWKNKTNSALQESLNKLSKYSESEAIEMMSNAIIGNWRGLFEIDKKPQQKTGKLPFDPPPNDPSYDKRKAWPSVIWPEDIIK</sequence>
<feature type="region of interest" description="Disordered" evidence="1">
    <location>
        <begin position="210"/>
        <end position="231"/>
    </location>
</feature>
<accession>A0A6J5SKY4</accession>
<name>A0A6J5SKY4_9CAUD</name>
<evidence type="ECO:0000313" key="2">
    <source>
        <dbReference type="EMBL" id="CAB4215413.1"/>
    </source>
</evidence>
<reference evidence="2" key="1">
    <citation type="submission" date="2020-05" db="EMBL/GenBank/DDBJ databases">
        <authorList>
            <person name="Chiriac C."/>
            <person name="Salcher M."/>
            <person name="Ghai R."/>
            <person name="Kavagutti S V."/>
        </authorList>
    </citation>
    <scope>NUCLEOTIDE SEQUENCE</scope>
</reference>
<protein>
    <submittedName>
        <fullName evidence="2">Uncharacterized protein</fullName>
    </submittedName>
</protein>
<dbReference type="EMBL" id="LR797431">
    <property type="protein sequence ID" value="CAB4215413.1"/>
    <property type="molecule type" value="Genomic_DNA"/>
</dbReference>
<gene>
    <name evidence="2" type="ORF">UFOVP1483_10</name>
</gene>
<organism evidence="2">
    <name type="scientific">uncultured Caudovirales phage</name>
    <dbReference type="NCBI Taxonomy" id="2100421"/>
    <lineage>
        <taxon>Viruses</taxon>
        <taxon>Duplodnaviria</taxon>
        <taxon>Heunggongvirae</taxon>
        <taxon>Uroviricota</taxon>
        <taxon>Caudoviricetes</taxon>
        <taxon>Peduoviridae</taxon>
        <taxon>Maltschvirus</taxon>
        <taxon>Maltschvirus maltsch</taxon>
    </lineage>
</organism>
<proteinExistence type="predicted"/>